<accession>A0A345BET7</accession>
<sequence length="303" mass="36098">MFFERNSHSEITSPKDLGYIKQLALSLNRIASWPLIEFKNKKGKTFYVKRNIAFILVEALLLSLQATYVRNNKDKLSFFKMGHTYITLAMTVICLQRLTMPWMKKYREVAREFLDKIHLYHQKDKSEYAVKIYTQVEKICVIFTIFIHYQMYSGILLFNITPWYKNLKAGMFSSNKPSNGTFEHACYLELPFDYLTDLTGYIFVFLIGWFETYTVASTFCMCDLFLSLIVFHIWGNLKILKHNLDHFPMPNKIMEKTNVETVERFWYTEEESKYVSKRIKELVNHHRLIMDFMAKTSDTFSFF</sequence>
<dbReference type="AlphaFoldDB" id="A0A345BET7"/>
<feature type="transmembrane region" description="Helical" evidence="10">
    <location>
        <begin position="81"/>
        <end position="98"/>
    </location>
</feature>
<evidence type="ECO:0000256" key="2">
    <source>
        <dbReference type="ARBA" id="ARBA00022475"/>
    </source>
</evidence>
<evidence type="ECO:0000256" key="7">
    <source>
        <dbReference type="ARBA" id="ARBA00023136"/>
    </source>
</evidence>
<keyword evidence="4 10" id="KW-0812">Transmembrane</keyword>
<dbReference type="EMBL" id="MG816576">
    <property type="protein sequence ID" value="AXF48761.1"/>
    <property type="molecule type" value="mRNA"/>
</dbReference>
<dbReference type="Pfam" id="PF02949">
    <property type="entry name" value="7tm_6"/>
    <property type="match status" value="1"/>
</dbReference>
<dbReference type="GO" id="GO:0007165">
    <property type="term" value="P:signal transduction"/>
    <property type="evidence" value="ECO:0007669"/>
    <property type="project" value="UniProtKB-KW"/>
</dbReference>
<evidence type="ECO:0000256" key="3">
    <source>
        <dbReference type="ARBA" id="ARBA00022606"/>
    </source>
</evidence>
<keyword evidence="5" id="KW-0552">Olfaction</keyword>
<dbReference type="GO" id="GO:0005549">
    <property type="term" value="F:odorant binding"/>
    <property type="evidence" value="ECO:0007669"/>
    <property type="project" value="InterPro"/>
</dbReference>
<evidence type="ECO:0000256" key="9">
    <source>
        <dbReference type="ARBA" id="ARBA00023224"/>
    </source>
</evidence>
<evidence type="ECO:0000256" key="10">
    <source>
        <dbReference type="SAM" id="Phobius"/>
    </source>
</evidence>
<dbReference type="PANTHER" id="PTHR21137:SF35">
    <property type="entry name" value="ODORANT RECEPTOR 19A-RELATED"/>
    <property type="match status" value="1"/>
</dbReference>
<reference evidence="11" key="1">
    <citation type="journal article" date="2018" name="Comp. Biochem. Physiol. Part D Genomics Proteomics">
        <title>Analysis of the grapevine moth Lobesia botrana antennal transcriptome and expression of odorant-binding and chemosensory proteins.</title>
        <authorList>
            <person name="Rojas V."/>
            <person name="Jimenez H."/>
            <person name="Palma-Millanao R."/>
            <person name="Gonzalez-Gonzalez A."/>
            <person name="Machuca J."/>
            <person name="Godoy R."/>
            <person name="Ceballos R."/>
            <person name="Mutis A."/>
            <person name="Venthur H."/>
        </authorList>
    </citation>
    <scope>NUCLEOTIDE SEQUENCE</scope>
</reference>
<keyword evidence="7 10" id="KW-0472">Membrane</keyword>
<evidence type="ECO:0000256" key="1">
    <source>
        <dbReference type="ARBA" id="ARBA00004651"/>
    </source>
</evidence>
<name>A0A345BET7_9NEOP</name>
<proteinExistence type="evidence at transcript level"/>
<keyword evidence="8 11" id="KW-0675">Receptor</keyword>
<evidence type="ECO:0000256" key="6">
    <source>
        <dbReference type="ARBA" id="ARBA00022989"/>
    </source>
</evidence>
<keyword evidence="9" id="KW-0807">Transducer</keyword>
<evidence type="ECO:0000256" key="8">
    <source>
        <dbReference type="ARBA" id="ARBA00023170"/>
    </source>
</evidence>
<protein>
    <submittedName>
        <fullName evidence="11">Odorant receptors OR3.1</fullName>
    </submittedName>
</protein>
<keyword evidence="2" id="KW-1003">Cell membrane</keyword>
<evidence type="ECO:0000256" key="4">
    <source>
        <dbReference type="ARBA" id="ARBA00022692"/>
    </source>
</evidence>
<comment type="subcellular location">
    <subcellularLocation>
        <location evidence="1">Cell membrane</location>
        <topology evidence="1">Multi-pass membrane protein</topology>
    </subcellularLocation>
</comment>
<dbReference type="GO" id="GO:0005886">
    <property type="term" value="C:plasma membrane"/>
    <property type="evidence" value="ECO:0007669"/>
    <property type="project" value="UniProtKB-SubCell"/>
</dbReference>
<feature type="transmembrane region" description="Helical" evidence="10">
    <location>
        <begin position="201"/>
        <end position="234"/>
    </location>
</feature>
<dbReference type="InterPro" id="IPR004117">
    <property type="entry name" value="7tm6_olfct_rcpt"/>
</dbReference>
<keyword evidence="3" id="KW-0716">Sensory transduction</keyword>
<dbReference type="PANTHER" id="PTHR21137">
    <property type="entry name" value="ODORANT RECEPTOR"/>
    <property type="match status" value="1"/>
</dbReference>
<feature type="transmembrane region" description="Helical" evidence="10">
    <location>
        <begin position="51"/>
        <end position="69"/>
    </location>
</feature>
<evidence type="ECO:0000256" key="5">
    <source>
        <dbReference type="ARBA" id="ARBA00022725"/>
    </source>
</evidence>
<keyword evidence="6 10" id="KW-1133">Transmembrane helix</keyword>
<organism evidence="11">
    <name type="scientific">Lobesia botrana</name>
    <dbReference type="NCBI Taxonomy" id="209534"/>
    <lineage>
        <taxon>Eukaryota</taxon>
        <taxon>Metazoa</taxon>
        <taxon>Ecdysozoa</taxon>
        <taxon>Arthropoda</taxon>
        <taxon>Hexapoda</taxon>
        <taxon>Insecta</taxon>
        <taxon>Pterygota</taxon>
        <taxon>Neoptera</taxon>
        <taxon>Endopterygota</taxon>
        <taxon>Lepidoptera</taxon>
        <taxon>Glossata</taxon>
        <taxon>Ditrysia</taxon>
        <taxon>Tortricoidea</taxon>
        <taxon>Tortricidae</taxon>
        <taxon>Olethreutinae</taxon>
        <taxon>Olethreutini</taxon>
        <taxon>Lobesia</taxon>
    </lineage>
</organism>
<evidence type="ECO:0000313" key="11">
    <source>
        <dbReference type="EMBL" id="AXF48761.1"/>
    </source>
</evidence>
<dbReference type="GO" id="GO:0004984">
    <property type="term" value="F:olfactory receptor activity"/>
    <property type="evidence" value="ECO:0007669"/>
    <property type="project" value="InterPro"/>
</dbReference>
<feature type="transmembrane region" description="Helical" evidence="10">
    <location>
        <begin position="139"/>
        <end position="164"/>
    </location>
</feature>